<proteinExistence type="predicted"/>
<evidence type="ECO:0000313" key="2">
    <source>
        <dbReference type="EMBL" id="MEY8019135.1"/>
    </source>
</evidence>
<evidence type="ECO:0000256" key="1">
    <source>
        <dbReference type="SAM" id="Phobius"/>
    </source>
</evidence>
<dbReference type="Proteomes" id="UP001564760">
    <property type="component" value="Unassembled WGS sequence"/>
</dbReference>
<keyword evidence="1" id="KW-1133">Transmembrane helix</keyword>
<reference evidence="2 3" key="1">
    <citation type="submission" date="2024-08" db="EMBL/GenBank/DDBJ databases">
        <title>Mycobacterium servetensis sp. nov., a novel rapid-growing mycobacterial species recovered from a human patient in Zaragoza, Spain.</title>
        <authorList>
            <person name="Tristancho-Baro A.I."/>
            <person name="Buenestado-Serrano S."/>
            <person name="Garcia De Viedma D."/>
            <person name="Milagro-Beamonte A."/>
            <person name="Burillo N."/>
            <person name="Sanz S."/>
            <person name="Lopez-Calleja A.I."/>
            <person name="Penas-Utrilla D."/>
            <person name="Guardingo M."/>
            <person name="Garcia M.J."/>
            <person name="Vinuelas-Bayon J."/>
        </authorList>
    </citation>
    <scope>NUCLEOTIDE SEQUENCE [LARGE SCALE GENOMIC DNA]</scope>
    <source>
        <strain evidence="3">HUMS_12744610</strain>
    </source>
</reference>
<feature type="transmembrane region" description="Helical" evidence="1">
    <location>
        <begin position="20"/>
        <end position="44"/>
    </location>
</feature>
<protein>
    <recommendedName>
        <fullName evidence="4">Transmembrane protein</fullName>
    </recommendedName>
</protein>
<name>A0ABV4C9V0_9MYCO</name>
<organism evidence="2 3">
    <name type="scientific">Mycobacterium servetii</name>
    <dbReference type="NCBI Taxonomy" id="3237418"/>
    <lineage>
        <taxon>Bacteria</taxon>
        <taxon>Bacillati</taxon>
        <taxon>Actinomycetota</taxon>
        <taxon>Actinomycetes</taxon>
        <taxon>Mycobacteriales</taxon>
        <taxon>Mycobacteriaceae</taxon>
        <taxon>Mycobacterium</taxon>
    </lineage>
</organism>
<keyword evidence="3" id="KW-1185">Reference proteome</keyword>
<keyword evidence="1" id="KW-0812">Transmembrane</keyword>
<dbReference type="RefSeq" id="WP_369742160.1">
    <property type="nucleotide sequence ID" value="NZ_JBGEDP010000003.1"/>
</dbReference>
<accession>A0ABV4C9V0</accession>
<evidence type="ECO:0008006" key="4">
    <source>
        <dbReference type="Google" id="ProtNLM"/>
    </source>
</evidence>
<sequence length="122" mass="12725">MWHVTEVIRPWAEVTAQTQLWIGAVLGVAAVCVWAGLGTTTALVHRSGPAGAMADGCPASAPVEVRPGRVTAAWWALCARQLTTLAVIAALMGGLTYTAVDTGFFKNGICVCTIGASQGWQR</sequence>
<evidence type="ECO:0000313" key="3">
    <source>
        <dbReference type="Proteomes" id="UP001564760"/>
    </source>
</evidence>
<keyword evidence="1" id="KW-0472">Membrane</keyword>
<gene>
    <name evidence="2" type="ORF">AB8998_31305</name>
</gene>
<comment type="caution">
    <text evidence="2">The sequence shown here is derived from an EMBL/GenBank/DDBJ whole genome shotgun (WGS) entry which is preliminary data.</text>
</comment>
<dbReference type="EMBL" id="JBGEDP010000003">
    <property type="protein sequence ID" value="MEY8019135.1"/>
    <property type="molecule type" value="Genomic_DNA"/>
</dbReference>